<comment type="caution">
    <text evidence="2">The sequence shown here is derived from an EMBL/GenBank/DDBJ whole genome shotgun (WGS) entry which is preliminary data.</text>
</comment>
<feature type="compositionally biased region" description="Basic and acidic residues" evidence="1">
    <location>
        <begin position="1"/>
        <end position="15"/>
    </location>
</feature>
<feature type="region of interest" description="Disordered" evidence="1">
    <location>
        <begin position="1"/>
        <end position="59"/>
    </location>
</feature>
<sequence length="156" mass="16865">MTEENPARSEVRVRDAVATVPRTEHSPTSAPALRGRRIVPAGESPHRPGPTSRAHARSLTPLRTCFAWATRRTVTPTATREAATAFAPARPRPDRQGLYASVAAGVEAHRLAAQRARPGPRQRLPRQARGPRSRSGSTKRLGDLGSGAHSHRRGDL</sequence>
<evidence type="ECO:0000313" key="3">
    <source>
        <dbReference type="Proteomes" id="UP001500630"/>
    </source>
</evidence>
<keyword evidence="3" id="KW-1185">Reference proteome</keyword>
<gene>
    <name evidence="2" type="ORF">GCM10022419_105820</name>
</gene>
<protein>
    <submittedName>
        <fullName evidence="2">Uncharacterized protein</fullName>
    </submittedName>
</protein>
<organism evidence="2 3">
    <name type="scientific">Nonomuraea rosea</name>
    <dbReference type="NCBI Taxonomy" id="638574"/>
    <lineage>
        <taxon>Bacteria</taxon>
        <taxon>Bacillati</taxon>
        <taxon>Actinomycetota</taxon>
        <taxon>Actinomycetes</taxon>
        <taxon>Streptosporangiales</taxon>
        <taxon>Streptosporangiaceae</taxon>
        <taxon>Nonomuraea</taxon>
    </lineage>
</organism>
<proteinExistence type="predicted"/>
<reference evidence="3" key="1">
    <citation type="journal article" date="2019" name="Int. J. Syst. Evol. Microbiol.">
        <title>The Global Catalogue of Microorganisms (GCM) 10K type strain sequencing project: providing services to taxonomists for standard genome sequencing and annotation.</title>
        <authorList>
            <consortium name="The Broad Institute Genomics Platform"/>
            <consortium name="The Broad Institute Genome Sequencing Center for Infectious Disease"/>
            <person name="Wu L."/>
            <person name="Ma J."/>
        </authorList>
    </citation>
    <scope>NUCLEOTIDE SEQUENCE [LARGE SCALE GENOMIC DNA]</scope>
    <source>
        <strain evidence="3">JCM 17326</strain>
    </source>
</reference>
<feature type="compositionally biased region" description="Basic residues" evidence="1">
    <location>
        <begin position="118"/>
        <end position="132"/>
    </location>
</feature>
<name>A0ABP6ZEZ8_9ACTN</name>
<feature type="region of interest" description="Disordered" evidence="1">
    <location>
        <begin position="109"/>
        <end position="156"/>
    </location>
</feature>
<dbReference type="EMBL" id="BAABDQ010000039">
    <property type="protein sequence ID" value="GAA3604083.1"/>
    <property type="molecule type" value="Genomic_DNA"/>
</dbReference>
<dbReference type="Proteomes" id="UP001500630">
    <property type="component" value="Unassembled WGS sequence"/>
</dbReference>
<accession>A0ABP6ZEZ8</accession>
<evidence type="ECO:0000256" key="1">
    <source>
        <dbReference type="SAM" id="MobiDB-lite"/>
    </source>
</evidence>
<evidence type="ECO:0000313" key="2">
    <source>
        <dbReference type="EMBL" id="GAA3604083.1"/>
    </source>
</evidence>